<protein>
    <submittedName>
        <fullName evidence="1">Uncharacterized protein</fullName>
    </submittedName>
</protein>
<dbReference type="InterPro" id="IPR005197">
    <property type="entry name" value="Glyco_hydro_71"/>
</dbReference>
<dbReference type="CDD" id="cd11577">
    <property type="entry name" value="GH71"/>
    <property type="match status" value="1"/>
</dbReference>
<organism evidence="1 2">
    <name type="scientific">Penicillium malachiteum</name>
    <dbReference type="NCBI Taxonomy" id="1324776"/>
    <lineage>
        <taxon>Eukaryota</taxon>
        <taxon>Fungi</taxon>
        <taxon>Dikarya</taxon>
        <taxon>Ascomycota</taxon>
        <taxon>Pezizomycotina</taxon>
        <taxon>Eurotiomycetes</taxon>
        <taxon>Eurotiomycetidae</taxon>
        <taxon>Eurotiales</taxon>
        <taxon>Aspergillaceae</taxon>
        <taxon>Penicillium</taxon>
    </lineage>
</organism>
<reference evidence="1" key="2">
    <citation type="submission" date="2023-01" db="EMBL/GenBank/DDBJ databases">
        <authorList>
            <person name="Petersen C."/>
        </authorList>
    </citation>
    <scope>NUCLEOTIDE SEQUENCE</scope>
    <source>
        <strain evidence="1">IBT 17514</strain>
    </source>
</reference>
<dbReference type="Pfam" id="PF03659">
    <property type="entry name" value="Glyco_hydro_71"/>
    <property type="match status" value="1"/>
</dbReference>
<sequence>MANTAQYDVSDWRRDISLAKEAHLDAFALNMAYGMPGNEQSAANAFSTAEDLGFQLFFSFDYAGNGSWPQSQILYYLQKYASSKAYYKHQNRTFVSTFEGPENANDWVAIKNQTNCFLVPDWSSVGATAALKLAGGVVDGLFSWAAWPTDSQQMNTYVDASYLECLRQAEKPYMMPVSPWFYTNMPEYHKNWAVHGGDLWYDRWVEISFIQPEWVEVISWNDFGESHYIGPLNSKGYGVFTSGKAPYNYAENMPHDGWRLHLPYVIDFYRTGTTNMTEESLVVWYRTEVGSSCSGGNTTGFTSTDQQIDMSTGNWVKDKIFFSALLASNASVKVSIGGKDYDAGWEYEPDGGIGVYHGNFGLKSEHLGETTISISREDNEVVQMDGRSLTSSCTSGFINFNAWVGSATSGRNMSAVSPELALSDQVCIEGSGSSNYTQICEFTCEYGYCPIDTCYCTAMGAAKKKPKATKKEGEPRNGDNSFEGLCSFACYYGFCPKDVCYSNNETASAPPAPTCTSGKNNGKDSSCGHHTSGHSSEGSRGVIPSIVVVVSLYLGISFIIHW</sequence>
<dbReference type="Gene3D" id="3.20.20.80">
    <property type="entry name" value="Glycosidases"/>
    <property type="match status" value="1"/>
</dbReference>
<evidence type="ECO:0000313" key="2">
    <source>
        <dbReference type="Proteomes" id="UP001215712"/>
    </source>
</evidence>
<proteinExistence type="predicted"/>
<accession>A0AAD6MWA7</accession>
<dbReference type="AlphaFoldDB" id="A0AAD6MWA7"/>
<gene>
    <name evidence="1" type="ORF">N7493_005185</name>
</gene>
<dbReference type="GO" id="GO:0051118">
    <property type="term" value="F:glucan endo-1,3-alpha-glucosidase activity"/>
    <property type="evidence" value="ECO:0007669"/>
    <property type="project" value="InterPro"/>
</dbReference>
<comment type="caution">
    <text evidence="1">The sequence shown here is derived from an EMBL/GenBank/DDBJ whole genome shotgun (WGS) entry which is preliminary data.</text>
</comment>
<reference evidence="1" key="1">
    <citation type="journal article" date="2023" name="IMA Fungus">
        <title>Comparative genomic study of the Penicillium genus elucidates a diverse pangenome and 15 lateral gene transfer events.</title>
        <authorList>
            <person name="Petersen C."/>
            <person name="Sorensen T."/>
            <person name="Nielsen M.R."/>
            <person name="Sondergaard T.E."/>
            <person name="Sorensen J.L."/>
            <person name="Fitzpatrick D.A."/>
            <person name="Frisvad J.C."/>
            <person name="Nielsen K.L."/>
        </authorList>
    </citation>
    <scope>NUCLEOTIDE SEQUENCE</scope>
    <source>
        <strain evidence="1">IBT 17514</strain>
    </source>
</reference>
<dbReference type="EMBL" id="JAQJAN010000006">
    <property type="protein sequence ID" value="KAJ5727365.1"/>
    <property type="molecule type" value="Genomic_DNA"/>
</dbReference>
<name>A0AAD6MWA7_9EURO</name>
<evidence type="ECO:0000313" key="1">
    <source>
        <dbReference type="EMBL" id="KAJ5727365.1"/>
    </source>
</evidence>
<dbReference type="Proteomes" id="UP001215712">
    <property type="component" value="Unassembled WGS sequence"/>
</dbReference>
<keyword evidence="2" id="KW-1185">Reference proteome</keyword>